<dbReference type="NCBIfam" id="TIGR02595">
    <property type="entry name" value="PEP_CTERM"/>
    <property type="match status" value="1"/>
</dbReference>
<dbReference type="InterPro" id="IPR008979">
    <property type="entry name" value="Galactose-bd-like_sf"/>
</dbReference>
<evidence type="ECO:0000256" key="1">
    <source>
        <dbReference type="SAM" id="SignalP"/>
    </source>
</evidence>
<dbReference type="AlphaFoldDB" id="A0A2G9C3V1"/>
<feature type="signal peptide" evidence="1">
    <location>
        <begin position="1"/>
        <end position="18"/>
    </location>
</feature>
<dbReference type="Pfam" id="PF07589">
    <property type="entry name" value="PEP-CTERM"/>
    <property type="match status" value="1"/>
</dbReference>
<organism evidence="4 5">
    <name type="scientific">Roseateles chitinivorans</name>
    <dbReference type="NCBI Taxonomy" id="2917965"/>
    <lineage>
        <taxon>Bacteria</taxon>
        <taxon>Pseudomonadati</taxon>
        <taxon>Pseudomonadota</taxon>
        <taxon>Betaproteobacteria</taxon>
        <taxon>Burkholderiales</taxon>
        <taxon>Sphaerotilaceae</taxon>
        <taxon>Roseateles</taxon>
    </lineage>
</organism>
<reference evidence="4 5" key="1">
    <citation type="submission" date="2017-11" db="EMBL/GenBank/DDBJ databases">
        <title>Draft genome sequence of Mitsuaria sp. HWN-4.</title>
        <authorList>
            <person name="Gundlapally S.R."/>
        </authorList>
    </citation>
    <scope>NUCLEOTIDE SEQUENCE [LARGE SCALE GENOMIC DNA]</scope>
    <source>
        <strain evidence="4 5">HWN-4</strain>
    </source>
</reference>
<evidence type="ECO:0000313" key="4">
    <source>
        <dbReference type="EMBL" id="PIM51111.1"/>
    </source>
</evidence>
<sequence length="210" mass="21651">MKRLIAASLLAAPLFAFATPVNLVNNGSFESTVVGNGSYTIVNSVVGWTVGPHGLELRNNIAGSAFNGSNFAELDTTTNSWISQTLNTVAGASYTLSFAYTNRPDNQGAVSNGLSWQIGDLSGKVGNDTVTSWQTFSTTFTGTGSPMTLRFGSTGRSDSYGTSLDNVVVSTLSAGGNASAVPEPHSLALMLAGLGAMGFVARRRKGGGRA</sequence>
<dbReference type="OrthoDB" id="8904400at2"/>
<dbReference type="InterPro" id="IPR013424">
    <property type="entry name" value="Ice-binding_C"/>
</dbReference>
<dbReference type="Proteomes" id="UP000231501">
    <property type="component" value="Unassembled WGS sequence"/>
</dbReference>
<dbReference type="SUPFAM" id="SSF49785">
    <property type="entry name" value="Galactose-binding domain-like"/>
    <property type="match status" value="1"/>
</dbReference>
<keyword evidence="1" id="KW-0732">Signal</keyword>
<dbReference type="RefSeq" id="WP_099863609.1">
    <property type="nucleotide sequence ID" value="NZ_PEOG01000079.1"/>
</dbReference>
<keyword evidence="5" id="KW-1185">Reference proteome</keyword>
<comment type="caution">
    <text evidence="4">The sequence shown here is derived from an EMBL/GenBank/DDBJ whole genome shotgun (WGS) entry which is preliminary data.</text>
</comment>
<dbReference type="EMBL" id="PEOG01000079">
    <property type="protein sequence ID" value="PIM51111.1"/>
    <property type="molecule type" value="Genomic_DNA"/>
</dbReference>
<evidence type="ECO:0000313" key="5">
    <source>
        <dbReference type="Proteomes" id="UP000231501"/>
    </source>
</evidence>
<dbReference type="Pfam" id="PF04862">
    <property type="entry name" value="DUF642"/>
    <property type="match status" value="1"/>
</dbReference>
<gene>
    <name evidence="4" type="ORF">CS062_21460</name>
</gene>
<feature type="chain" id="PRO_5013890136" evidence="1">
    <location>
        <begin position="19"/>
        <end position="210"/>
    </location>
</feature>
<dbReference type="InterPro" id="IPR006946">
    <property type="entry name" value="DGR2-like_dom"/>
</dbReference>
<dbReference type="Gene3D" id="2.60.120.260">
    <property type="entry name" value="Galactose-binding domain-like"/>
    <property type="match status" value="1"/>
</dbReference>
<feature type="domain" description="Ice-binding protein C-terminal" evidence="3">
    <location>
        <begin position="180"/>
        <end position="204"/>
    </location>
</feature>
<feature type="domain" description="DUF642" evidence="2">
    <location>
        <begin position="23"/>
        <end position="169"/>
    </location>
</feature>
<evidence type="ECO:0000259" key="3">
    <source>
        <dbReference type="Pfam" id="PF07589"/>
    </source>
</evidence>
<accession>A0A2G9C3V1</accession>
<name>A0A2G9C3V1_9BURK</name>
<proteinExistence type="predicted"/>
<protein>
    <submittedName>
        <fullName evidence="4">PEP-CTERM sorting domain-containing protein</fullName>
    </submittedName>
</protein>
<evidence type="ECO:0000259" key="2">
    <source>
        <dbReference type="Pfam" id="PF04862"/>
    </source>
</evidence>